<dbReference type="EMBL" id="JGZP01000003">
    <property type="protein sequence ID" value="KFJ01225.1"/>
    <property type="molecule type" value="Genomic_DNA"/>
</dbReference>
<accession>A0A087E0C4</accession>
<name>A0A087E0C4_9BIFI</name>
<proteinExistence type="predicted"/>
<gene>
    <name evidence="1" type="ORF">BSTEL_0949</name>
</gene>
<dbReference type="AlphaFoldDB" id="A0A087E0C4"/>
<evidence type="ECO:0000313" key="1">
    <source>
        <dbReference type="EMBL" id="KFJ01225.1"/>
    </source>
</evidence>
<organism evidence="1 2">
    <name type="scientific">Bifidobacterium stellenboschense</name>
    <dbReference type="NCBI Taxonomy" id="762211"/>
    <lineage>
        <taxon>Bacteria</taxon>
        <taxon>Bacillati</taxon>
        <taxon>Actinomycetota</taxon>
        <taxon>Actinomycetes</taxon>
        <taxon>Bifidobacteriales</taxon>
        <taxon>Bifidobacteriaceae</taxon>
        <taxon>Bifidobacterium</taxon>
    </lineage>
</organism>
<protein>
    <submittedName>
        <fullName evidence="1">Uncharacterized protein</fullName>
    </submittedName>
</protein>
<evidence type="ECO:0000313" key="2">
    <source>
        <dbReference type="Proteomes" id="UP000029004"/>
    </source>
</evidence>
<keyword evidence="2" id="KW-1185">Reference proteome</keyword>
<dbReference type="Proteomes" id="UP000029004">
    <property type="component" value="Unassembled WGS sequence"/>
</dbReference>
<reference evidence="1 2" key="1">
    <citation type="submission" date="2014-03" db="EMBL/GenBank/DDBJ databases">
        <title>Genomics of Bifidobacteria.</title>
        <authorList>
            <person name="Ventura M."/>
            <person name="Milani C."/>
            <person name="Lugli G.A."/>
        </authorList>
    </citation>
    <scope>NUCLEOTIDE SEQUENCE [LARGE SCALE GENOMIC DNA]</scope>
    <source>
        <strain evidence="1 2">DSM 23968</strain>
    </source>
</reference>
<dbReference type="PROSITE" id="PS51257">
    <property type="entry name" value="PROKAR_LIPOPROTEIN"/>
    <property type="match status" value="1"/>
</dbReference>
<sequence>MDMRELHAATGFSVACACGVTHNIDVFMDGGTCP</sequence>
<comment type="caution">
    <text evidence="1">The sequence shown here is derived from an EMBL/GenBank/DDBJ whole genome shotgun (WGS) entry which is preliminary data.</text>
</comment>